<organism evidence="1 2">
    <name type="scientific">Bombyx mori</name>
    <name type="common">Silk moth</name>
    <dbReference type="NCBI Taxonomy" id="7091"/>
    <lineage>
        <taxon>Eukaryota</taxon>
        <taxon>Metazoa</taxon>
        <taxon>Ecdysozoa</taxon>
        <taxon>Arthropoda</taxon>
        <taxon>Hexapoda</taxon>
        <taxon>Insecta</taxon>
        <taxon>Pterygota</taxon>
        <taxon>Neoptera</taxon>
        <taxon>Endopterygota</taxon>
        <taxon>Lepidoptera</taxon>
        <taxon>Glossata</taxon>
        <taxon>Ditrysia</taxon>
        <taxon>Bombycoidea</taxon>
        <taxon>Bombycidae</taxon>
        <taxon>Bombycinae</taxon>
        <taxon>Bombyx</taxon>
    </lineage>
</organism>
<dbReference type="AlphaFoldDB" id="A0A8R2HP43"/>
<evidence type="ECO:0000313" key="1">
    <source>
        <dbReference type="EnsemblMetazoa" id="XP_021202318.1"/>
    </source>
</evidence>
<sequence>MDRYVIREPRNATDYPPGNQILSFSGNVGGNAISDNVYYGPYTINDYPVGQGIPRPGFIGPQIINPPQAFSSPAINHGIDHRQMSGIDPRYLANYADSGAHFIVSGHTVQSERGPIPAYGTEYKYRNVTGQERYQLHEVIGGPKPSAGSEMTRQQLKFKQIDDQKAKDLKMMKRENQQEIRQNIPAKQATEINSPKEEPQKKIMSRSDKLQALYKSGPRAFSGPVEKVLKWHKSLQDIGILVFYEIVAKCVSIRPGEYNAKNLVIRDDNGPAMQIVYYETDFLLPELNPPCTVRVIGKMMPGACRLHAFNIRLATGDDIATLSRRAAVAAHHIAKLCKENAIA</sequence>
<protein>
    <submittedName>
        <fullName evidence="1">Uncharacterized protein</fullName>
    </submittedName>
</protein>
<dbReference type="Proteomes" id="UP000005204">
    <property type="component" value="Unassembled WGS sequence"/>
</dbReference>
<accession>A0A8R2HP43</accession>
<evidence type="ECO:0000313" key="2">
    <source>
        <dbReference type="Proteomes" id="UP000005204"/>
    </source>
</evidence>
<dbReference type="GeneID" id="110384868"/>
<reference evidence="2" key="1">
    <citation type="journal article" date="2008" name="Insect Biochem. Mol. Biol.">
        <title>The genome of a lepidopteran model insect, the silkworm Bombyx mori.</title>
        <authorList>
            <consortium name="International Silkworm Genome Consortium"/>
        </authorList>
    </citation>
    <scope>NUCLEOTIDE SEQUENCE [LARGE SCALE GENOMIC DNA]</scope>
    <source>
        <strain evidence="2">p50T</strain>
    </source>
</reference>
<dbReference type="KEGG" id="bmor:110384868"/>
<name>A0A8R2HP43_BOMMO</name>
<dbReference type="EnsemblMetazoa" id="XM_021346643.2">
    <property type="protein sequence ID" value="XP_021202318.1"/>
    <property type="gene ID" value="LOC110384868"/>
</dbReference>
<keyword evidence="2" id="KW-1185">Reference proteome</keyword>
<dbReference type="RefSeq" id="XP_021202318.1">
    <property type="nucleotide sequence ID" value="XM_021346643.3"/>
</dbReference>
<proteinExistence type="predicted"/>
<reference evidence="1" key="2">
    <citation type="submission" date="2022-06" db="UniProtKB">
        <authorList>
            <consortium name="EnsemblMetazoa"/>
        </authorList>
    </citation>
    <scope>IDENTIFICATION</scope>
    <source>
        <strain evidence="1">p50T (Dazao)</strain>
    </source>
</reference>